<evidence type="ECO:0000313" key="1">
    <source>
        <dbReference type="EMBL" id="OYR08192.1"/>
    </source>
</evidence>
<name>A0A256F020_9HYPH</name>
<proteinExistence type="predicted"/>
<accession>A0A256F020</accession>
<organism evidence="1 2">
    <name type="scientific">Brucella rhizosphaerae</name>
    <dbReference type="NCBI Taxonomy" id="571254"/>
    <lineage>
        <taxon>Bacteria</taxon>
        <taxon>Pseudomonadati</taxon>
        <taxon>Pseudomonadota</taxon>
        <taxon>Alphaproteobacteria</taxon>
        <taxon>Hyphomicrobiales</taxon>
        <taxon>Brucellaceae</taxon>
        <taxon>Brucella/Ochrobactrum group</taxon>
        <taxon>Brucella</taxon>
    </lineage>
</organism>
<comment type="caution">
    <text evidence="1">The sequence shown here is derived from an EMBL/GenBank/DDBJ whole genome shotgun (WGS) entry which is preliminary data.</text>
</comment>
<gene>
    <name evidence="1" type="ORF">CEV32_2905</name>
</gene>
<protein>
    <submittedName>
        <fullName evidence="1">Uncharacterized protein</fullName>
    </submittedName>
</protein>
<keyword evidence="2" id="KW-1185">Reference proteome</keyword>
<evidence type="ECO:0000313" key="2">
    <source>
        <dbReference type="Proteomes" id="UP000216345"/>
    </source>
</evidence>
<sequence>MKYAVFLSLNAIFLAVHISDELVYQKIAQSNLALRHFQQTCEAVLRWMLRKN</sequence>
<dbReference type="Proteomes" id="UP000216345">
    <property type="component" value="Unassembled WGS sequence"/>
</dbReference>
<reference evidence="1 2" key="1">
    <citation type="submission" date="2017-07" db="EMBL/GenBank/DDBJ databases">
        <title>Phylogenetic study on the rhizospheric bacterium Ochrobactrum sp. A44.</title>
        <authorList>
            <person name="Krzyzanowska D.M."/>
            <person name="Ossowicki A."/>
            <person name="Rajewska M."/>
            <person name="Maciag T."/>
            <person name="Kaczynski Z."/>
            <person name="Czerwicka M."/>
            <person name="Jafra S."/>
        </authorList>
    </citation>
    <scope>NUCLEOTIDE SEQUENCE [LARGE SCALE GENOMIC DNA]</scope>
    <source>
        <strain evidence="1 2">PR17</strain>
    </source>
</reference>
<dbReference type="AlphaFoldDB" id="A0A256F020"/>
<dbReference type="EMBL" id="NNRK01000035">
    <property type="protein sequence ID" value="OYR08192.1"/>
    <property type="molecule type" value="Genomic_DNA"/>
</dbReference>